<sequence length="164" mass="18267">MRAGKSLAFFFRLSTQRALHGAPVHIQTELRCYAVEQLLRAQAVLCGARLFDEVQYLRSELVGTTRPTLIRKKPRQPLTIKVGLHLVESRPRDAKSCGHLGDGLPLRTHAAKHFVAYLHQIPGIEEVIGNERVIANVLRVWIQGAALLEGSQFRVGFSCSAHVI</sequence>
<evidence type="ECO:0000313" key="2">
    <source>
        <dbReference type="Proteomes" id="UP000054596"/>
    </source>
</evidence>
<keyword evidence="2" id="KW-1185">Reference proteome</keyword>
<accession>A0A158BKJ1</accession>
<dbReference type="Proteomes" id="UP000054596">
    <property type="component" value="Unassembled WGS sequence"/>
</dbReference>
<comment type="caution">
    <text evidence="1">The sequence shown here is derived from an EMBL/GenBank/DDBJ whole genome shotgun (WGS) entry which is preliminary data.</text>
</comment>
<protein>
    <submittedName>
        <fullName evidence="1">Uncharacterized protein</fullName>
    </submittedName>
</protein>
<gene>
    <name evidence="1" type="ORF">AWB82_04254</name>
</gene>
<reference evidence="1" key="1">
    <citation type="submission" date="2016-01" db="EMBL/GenBank/DDBJ databases">
        <authorList>
            <person name="Peeters C."/>
        </authorList>
    </citation>
    <scope>NUCLEOTIDE SEQUENCE [LARGE SCALE GENOMIC DNA]</scope>
    <source>
        <strain evidence="1">LMG 29325</strain>
    </source>
</reference>
<organism evidence="1 2">
    <name type="scientific">Caballeronia glebae</name>
    <dbReference type="NCBI Taxonomy" id="1777143"/>
    <lineage>
        <taxon>Bacteria</taxon>
        <taxon>Pseudomonadati</taxon>
        <taxon>Pseudomonadota</taxon>
        <taxon>Betaproteobacteria</taxon>
        <taxon>Burkholderiales</taxon>
        <taxon>Burkholderiaceae</taxon>
        <taxon>Caballeronia</taxon>
    </lineage>
</organism>
<proteinExistence type="predicted"/>
<evidence type="ECO:0000313" key="1">
    <source>
        <dbReference type="EMBL" id="SAK70612.1"/>
    </source>
</evidence>
<dbReference type="AlphaFoldDB" id="A0A158BKJ1"/>
<dbReference type="EMBL" id="FCOJ02000031">
    <property type="protein sequence ID" value="SAK70612.1"/>
    <property type="molecule type" value="Genomic_DNA"/>
</dbReference>
<name>A0A158BKJ1_9BURK</name>